<proteinExistence type="predicted"/>
<keyword evidence="2" id="KW-1185">Reference proteome</keyword>
<reference evidence="1" key="1">
    <citation type="submission" date="2023-11" db="EMBL/GenBank/DDBJ databases">
        <authorList>
            <person name="Poullet M."/>
        </authorList>
    </citation>
    <scope>NUCLEOTIDE SEQUENCE</scope>
    <source>
        <strain evidence="1">E1834</strain>
    </source>
</reference>
<organism evidence="1 2">
    <name type="scientific">Meloidogyne enterolobii</name>
    <name type="common">Root-knot nematode worm</name>
    <name type="synonym">Meloidogyne mayaguensis</name>
    <dbReference type="NCBI Taxonomy" id="390850"/>
    <lineage>
        <taxon>Eukaryota</taxon>
        <taxon>Metazoa</taxon>
        <taxon>Ecdysozoa</taxon>
        <taxon>Nematoda</taxon>
        <taxon>Chromadorea</taxon>
        <taxon>Rhabditida</taxon>
        <taxon>Tylenchina</taxon>
        <taxon>Tylenchomorpha</taxon>
        <taxon>Tylenchoidea</taxon>
        <taxon>Meloidogynidae</taxon>
        <taxon>Meloidogyninae</taxon>
        <taxon>Meloidogyne</taxon>
    </lineage>
</organism>
<sequence>MSLISVHFSFFHIAHTNESVKLECELQCHTSTKISWTKDGKKVVSTSTSGYSATFDGKIAKLEINRMTEEKSGLYKCIANSDYGETQSSAMIKWENSEEEKKKKEEKMDLDIQEKTQKRRKSKSPKPQGDEDQIVPEKRVQIHSPSPSVDGSTTNERRVPTEVVVTGEDGIPSSGLKIPPERRKELIRMSGGAGGEESDEDITESISEQPQKKDSKKPSVTINEPPQKSKGEKEKSKSKSPTPTPVSDEKRRSSALRQLEGLQVGKKREQHEFQGIQLKRTPKTKKDDKKEELERPDLKKLEKASEKRVSVPEEEVDPIRRDSLHPEWNAREATELEEYKRASMRRRSSVDMRRESVSDVLERPPVPLKEIGKSGTPARIVEIPENVTVVENEVAIFKCIVEGNPAPTFVWKKAGRDVPLTGRVRCTTDGETGSVSLIIGKCRHQDEDDYSLEVKNTHGSDSASAKLLVTSGVESNLDFRATLKKRETSISEKQKQDSQDFSRSEADRRASIFTGKREERWVEPLPEKAQFQQKVNKIAQLKCVYSRPNAKVRWMKDRKEIFSGGLKYKILIDKQAITLVINNPDPDDSGKYTCEANGVPTHSMVTVEEPPMKYNFLTPLPNTLEIYRTKQGILTCKLNSARAPLVWHRGGKPIDPNDPRYILEKDTTGRFTLTIRVVEQVDQAEWTAYVSKDVLSKCAVYVEEPRDTFVVPLKSQRANERENATFECDTNDKDIEVEWFHDGIKIKMDGVHFKEEKVGRKRRLIITGVKIEDHGEYKCTTKDDKTMAQLIVDPLNKFIVKLEDKEVFEKEDVNLKCETKDTRTPGQWFRNGKAISSMPGSKFEFQSRSGVHTMKISKIEMVRLILLLFTNK</sequence>
<comment type="caution">
    <text evidence="1">The sequence shown here is derived from an EMBL/GenBank/DDBJ whole genome shotgun (WGS) entry which is preliminary data.</text>
</comment>
<name>A0ACB0Z795_MELEN</name>
<dbReference type="EMBL" id="CAVMJV010000027">
    <property type="protein sequence ID" value="CAK5074869.1"/>
    <property type="molecule type" value="Genomic_DNA"/>
</dbReference>
<protein>
    <submittedName>
        <fullName evidence="1">Uncharacterized protein</fullName>
    </submittedName>
</protein>
<accession>A0ACB0Z795</accession>
<evidence type="ECO:0000313" key="2">
    <source>
        <dbReference type="Proteomes" id="UP001497535"/>
    </source>
</evidence>
<evidence type="ECO:0000313" key="1">
    <source>
        <dbReference type="EMBL" id="CAK5074869.1"/>
    </source>
</evidence>
<dbReference type="Proteomes" id="UP001497535">
    <property type="component" value="Unassembled WGS sequence"/>
</dbReference>
<gene>
    <name evidence="1" type="ORF">MENTE1834_LOCUS21639</name>
</gene>